<keyword evidence="3" id="KW-0808">Transferase</keyword>
<protein>
    <submittedName>
        <fullName evidence="3">Sensor histidine kinase</fullName>
        <ecNumber evidence="3">2.7.13.3</ecNumber>
    </submittedName>
</protein>
<evidence type="ECO:0000313" key="3">
    <source>
        <dbReference type="EMBL" id="MFC0046797.1"/>
    </source>
</evidence>
<dbReference type="RefSeq" id="WP_377239381.1">
    <property type="nucleotide sequence ID" value="NZ_JBHLXP010000001.1"/>
</dbReference>
<feature type="domain" description="Signal transduction histidine kinase internal region" evidence="2">
    <location>
        <begin position="169"/>
        <end position="248"/>
    </location>
</feature>
<organism evidence="3 4">
    <name type="scientific">Rheinheimera tilapiae</name>
    <dbReference type="NCBI Taxonomy" id="875043"/>
    <lineage>
        <taxon>Bacteria</taxon>
        <taxon>Pseudomonadati</taxon>
        <taxon>Pseudomonadota</taxon>
        <taxon>Gammaproteobacteria</taxon>
        <taxon>Chromatiales</taxon>
        <taxon>Chromatiaceae</taxon>
        <taxon>Rheinheimera</taxon>
    </lineage>
</organism>
<evidence type="ECO:0000259" key="2">
    <source>
        <dbReference type="Pfam" id="PF06580"/>
    </source>
</evidence>
<dbReference type="SUPFAM" id="SSF55874">
    <property type="entry name" value="ATPase domain of HSP90 chaperone/DNA topoisomerase II/histidine kinase"/>
    <property type="match status" value="1"/>
</dbReference>
<dbReference type="PANTHER" id="PTHR34220:SF7">
    <property type="entry name" value="SENSOR HISTIDINE KINASE YPDA"/>
    <property type="match status" value="1"/>
</dbReference>
<keyword evidence="1" id="KW-0472">Membrane</keyword>
<feature type="transmembrane region" description="Helical" evidence="1">
    <location>
        <begin position="41"/>
        <end position="64"/>
    </location>
</feature>
<dbReference type="PANTHER" id="PTHR34220">
    <property type="entry name" value="SENSOR HISTIDINE KINASE YPDA"/>
    <property type="match status" value="1"/>
</dbReference>
<dbReference type="EMBL" id="JBHLXP010000001">
    <property type="protein sequence ID" value="MFC0046797.1"/>
    <property type="molecule type" value="Genomic_DNA"/>
</dbReference>
<keyword evidence="4" id="KW-1185">Reference proteome</keyword>
<dbReference type="EC" id="2.7.13.3" evidence="3"/>
<evidence type="ECO:0000256" key="1">
    <source>
        <dbReference type="SAM" id="Phobius"/>
    </source>
</evidence>
<sequence>MPALYFYPRDRQFWLFHSGALLFVCGITLLSIFFLGDFSGFNITASVVWALPYTYAVLLLRFIYKQRQWQQKSITALITMIILYSTVAGVLVVASVLLLTLPFFWTILSQSQAHFDTSSFIFRNLIGGSLNTQLFICSWIFVYAYISNSRRTRATEINNLRLQHSLKEAQLTNLANQLNPHFLFNALNNIRFMMHENTAHAENMLIALSDILRYSLASSEHAKVTLSQELDIIGRYISIVSIQMEARLQYSQRVEATLQHYLLPPMMLQMLIENAIKHGVDNIAGGGRLELTAEEHEATLVFTISNDFAAIRADSAHTTSASKTTNATENMGIGLDNIRQRLLLLYSQQASLHITNQQTAAAMYQFVVTLTIPKERTR</sequence>
<feature type="transmembrane region" description="Helical" evidence="1">
    <location>
        <begin position="125"/>
        <end position="146"/>
    </location>
</feature>
<dbReference type="Pfam" id="PF06580">
    <property type="entry name" value="His_kinase"/>
    <property type="match status" value="1"/>
</dbReference>
<dbReference type="Proteomes" id="UP001589813">
    <property type="component" value="Unassembled WGS sequence"/>
</dbReference>
<evidence type="ECO:0000313" key="4">
    <source>
        <dbReference type="Proteomes" id="UP001589813"/>
    </source>
</evidence>
<dbReference type="InterPro" id="IPR036890">
    <property type="entry name" value="HATPase_C_sf"/>
</dbReference>
<dbReference type="Gene3D" id="3.30.565.10">
    <property type="entry name" value="Histidine kinase-like ATPase, C-terminal domain"/>
    <property type="match status" value="1"/>
</dbReference>
<accession>A0ABV6B7K6</accession>
<keyword evidence="3" id="KW-0418">Kinase</keyword>
<feature type="transmembrane region" description="Helical" evidence="1">
    <location>
        <begin position="76"/>
        <end position="105"/>
    </location>
</feature>
<keyword evidence="1" id="KW-0812">Transmembrane</keyword>
<name>A0ABV6B7K6_9GAMM</name>
<reference evidence="3 4" key="1">
    <citation type="submission" date="2024-09" db="EMBL/GenBank/DDBJ databases">
        <authorList>
            <person name="Sun Q."/>
            <person name="Mori K."/>
        </authorList>
    </citation>
    <scope>NUCLEOTIDE SEQUENCE [LARGE SCALE GENOMIC DNA]</scope>
    <source>
        <strain evidence="3 4">KCTC 23315</strain>
    </source>
</reference>
<comment type="caution">
    <text evidence="3">The sequence shown here is derived from an EMBL/GenBank/DDBJ whole genome shotgun (WGS) entry which is preliminary data.</text>
</comment>
<feature type="transmembrane region" description="Helical" evidence="1">
    <location>
        <begin position="12"/>
        <end position="35"/>
    </location>
</feature>
<dbReference type="InterPro" id="IPR010559">
    <property type="entry name" value="Sig_transdc_His_kin_internal"/>
</dbReference>
<dbReference type="GO" id="GO:0004673">
    <property type="term" value="F:protein histidine kinase activity"/>
    <property type="evidence" value="ECO:0007669"/>
    <property type="project" value="UniProtKB-EC"/>
</dbReference>
<proteinExistence type="predicted"/>
<keyword evidence="1" id="KW-1133">Transmembrane helix</keyword>
<dbReference type="InterPro" id="IPR050640">
    <property type="entry name" value="Bact_2-comp_sensor_kinase"/>
</dbReference>
<gene>
    <name evidence="3" type="ORF">ACFFJP_00675</name>
</gene>